<dbReference type="InterPro" id="IPR056884">
    <property type="entry name" value="NPHP3-like_N"/>
</dbReference>
<dbReference type="InterPro" id="IPR023165">
    <property type="entry name" value="rRNA_Ade_diMease-like_C"/>
</dbReference>
<feature type="compositionally biased region" description="Low complexity" evidence="2">
    <location>
        <begin position="878"/>
        <end position="893"/>
    </location>
</feature>
<protein>
    <submittedName>
        <fullName evidence="4">S-adenosyl-L-methionine-dependent methyltransferase</fullName>
    </submittedName>
</protein>
<feature type="domain" description="Nephrocystin 3-like N-terminal" evidence="3">
    <location>
        <begin position="394"/>
        <end position="578"/>
    </location>
</feature>
<dbReference type="Proteomes" id="UP001302812">
    <property type="component" value="Unassembled WGS sequence"/>
</dbReference>
<dbReference type="Gene3D" id="3.40.50.150">
    <property type="entry name" value="Vaccinia Virus protein VP39"/>
    <property type="match status" value="1"/>
</dbReference>
<evidence type="ECO:0000256" key="2">
    <source>
        <dbReference type="SAM" id="MobiDB-lite"/>
    </source>
</evidence>
<name>A0AAN6YU08_9PEZI</name>
<dbReference type="SUPFAM" id="SSF53335">
    <property type="entry name" value="S-adenosyl-L-methionine-dependent methyltransferases"/>
    <property type="match status" value="1"/>
</dbReference>
<proteinExistence type="predicted"/>
<sequence>MKVQEDSIKSVGLTLLYEPDWPVDPAVDVILVHGIGGHPVRSWKCQVQEQTPISPNSTGHNTSTRRRLKKPPPVSALRRSNSEPVLAEALGSVGRSRSLRRKNSAKSSSRLKLAINPADHSCQGAEAEADAYWPLTFLPESCPNARVFTWGYHTLVVDKKPLRLQGDIFAHAGELLVELASTRAVLGARARPIIFLLRISEAERDGPLKDILLSTSAVVFLGSPHRGTEHCDLGDAIKSMACVTLPIDSNDPVLSELCGANSVTVELGRQAFVRLWNDYNFRVKTFQESVLPTNSDPELRSEMTIRRLASFIGDPRECAETIGALHDNICKFASAEDPGYCALVKTLTAFIASEEDRIAVGTNSHNSHESACLSALIQPQLTHLEASPVASYPGTCLWLYDLYDFEAWHHRNGPSKHKVLWIRGEPGCGKSVLLRSLRRRLEKQWGPAGAYFIWTTAEGDDAKNVGIPGARQQQHHHHEAGPAAVYRRLLAQLFLHDSRLRKALVKLYDQARRGSTPFDDAQVVSFFADHYVKQRIETSARRTFIFVEIADDAGRAYVRELLGRLSRMARNSDFSVCVASAYHPEIEDQNTISIPMHLRNSDDILRYVNLNLVAEWEERNHTVMTVGQKSSGVFLWAEIVVNILNAAIIEGATQEMIEYTLEEVPGDLHGLYEWMLSTLNEKEKAESLILFQWAILAAEPMRLNDLSVAVRLSEPDPFALYQASGPLMAFDIGTPFSMRELRQLRNSEITTDTPYQFHRWLRARSIGLLELQPDACQPGTQEPLGLQRVQPIHTSVRSFFLSGRGFACLAPSNSSISANLPPASYIDISHYALLRACLTYLNMRDFEGLGHKRPPVSPQQTPHCTSNHPAPLRPPQYHHPSPSSLSPSQSSTTPLPPRDEQRRLVMSSYPFLQYAVAHLLHHLLSPTPFRYFLPQREVLAVFGAHGFRLWKRWTLLLDVSDADGIIALHTDTAAASNRRVAALLSPVYGARFRLERVLRKLERSAAAMDSEGAKGRAGAASGRPALLPKIAEASVFVQAKRSLGSRAPKISPAILAAEHKIAKDLLDTNVWTWTPSKGKPPKMDRSRVNIVSDKLCDDALNYIKPTLERHKGCDIIDVFPGTGLWSQKLNDMLQPRSHLLLEPDMDFYQPWLQPLLERPGTQLLPKNGIVWDELAEVLTPECLPHQVERRYKPSETPERNDTLLVTVNLSLFPKKKFRSFGSVSQLVLFQLLSTIRPGALFQKYGLVRMLIWVVDDEKQAILPRMVQRRTRVAVEADIATEWTCEIAGAEASQWYLRDVNIDAESMGRTLQRMRESGLVMPPGRKSQAMKDFALSGGEQVIAGQQGSRLLRSYQVQRNELVAKIAKGELDEKANAKRLKSLDTLVRAFDKRDAQVDEMMALRARAIEIYSKAGSDEAQLAEAARLIEEMEAGVMAFEKLLRTEFVKVRDNLHAIRQDPPLLAWDRRYVEPLAVQPTEFFPNVPCALLDIQPRAVPSALREMGPNSTRSGDMFELILRGLLHQPTSPISKALEYTFPGAYEALLPNCPSLRDPKLGGSPFDGYGGISTRVLNARQLAEIVEAWAQWPFKPSYRELVARAVDDGDVTVPEDKDPFQAG</sequence>
<dbReference type="Gene3D" id="1.10.8.100">
    <property type="entry name" value="Ribosomal RNA adenine dimethylase-like, domain 2"/>
    <property type="match status" value="1"/>
</dbReference>
<dbReference type="Pfam" id="PF24883">
    <property type="entry name" value="NPHP3_N"/>
    <property type="match status" value="1"/>
</dbReference>
<evidence type="ECO:0000259" key="3">
    <source>
        <dbReference type="Pfam" id="PF24883"/>
    </source>
</evidence>
<dbReference type="GO" id="GO:0032259">
    <property type="term" value="P:methylation"/>
    <property type="evidence" value="ECO:0007669"/>
    <property type="project" value="UniProtKB-KW"/>
</dbReference>
<evidence type="ECO:0000313" key="5">
    <source>
        <dbReference type="Proteomes" id="UP001302812"/>
    </source>
</evidence>
<dbReference type="PANTHER" id="PTHR10039">
    <property type="entry name" value="AMELOGENIN"/>
    <property type="match status" value="1"/>
</dbReference>
<dbReference type="GeneID" id="89935637"/>
<organism evidence="4 5">
    <name type="scientific">Canariomyces notabilis</name>
    <dbReference type="NCBI Taxonomy" id="2074819"/>
    <lineage>
        <taxon>Eukaryota</taxon>
        <taxon>Fungi</taxon>
        <taxon>Dikarya</taxon>
        <taxon>Ascomycota</taxon>
        <taxon>Pezizomycotina</taxon>
        <taxon>Sordariomycetes</taxon>
        <taxon>Sordariomycetidae</taxon>
        <taxon>Sordariales</taxon>
        <taxon>Chaetomiaceae</taxon>
        <taxon>Canariomyces</taxon>
    </lineage>
</organism>
<dbReference type="EMBL" id="MU853340">
    <property type="protein sequence ID" value="KAK4113079.1"/>
    <property type="molecule type" value="Genomic_DNA"/>
</dbReference>
<feature type="compositionally biased region" description="Polar residues" evidence="2">
    <location>
        <begin position="46"/>
        <end position="62"/>
    </location>
</feature>
<feature type="compositionally biased region" description="Polar residues" evidence="2">
    <location>
        <begin position="858"/>
        <end position="868"/>
    </location>
</feature>
<accession>A0AAN6YU08</accession>
<feature type="region of interest" description="Disordered" evidence="2">
    <location>
        <begin position="851"/>
        <end position="898"/>
    </location>
</feature>
<keyword evidence="5" id="KW-1185">Reference proteome</keyword>
<feature type="region of interest" description="Disordered" evidence="2">
    <location>
        <begin position="46"/>
        <end position="81"/>
    </location>
</feature>
<dbReference type="InterPro" id="IPR027417">
    <property type="entry name" value="P-loop_NTPase"/>
</dbReference>
<keyword evidence="4" id="KW-0489">Methyltransferase</keyword>
<dbReference type="InterPro" id="IPR029063">
    <property type="entry name" value="SAM-dependent_MTases_sf"/>
</dbReference>
<keyword evidence="1" id="KW-0677">Repeat</keyword>
<dbReference type="RefSeq" id="XP_064670649.1">
    <property type="nucleotide sequence ID" value="XM_064811512.1"/>
</dbReference>
<keyword evidence="4" id="KW-0808">Transferase</keyword>
<reference evidence="4" key="2">
    <citation type="submission" date="2023-05" db="EMBL/GenBank/DDBJ databases">
        <authorList>
            <consortium name="Lawrence Berkeley National Laboratory"/>
            <person name="Steindorff A."/>
            <person name="Hensen N."/>
            <person name="Bonometti L."/>
            <person name="Westerberg I."/>
            <person name="Brannstrom I.O."/>
            <person name="Guillou S."/>
            <person name="Cros-Aarteil S."/>
            <person name="Calhoun S."/>
            <person name="Haridas S."/>
            <person name="Kuo A."/>
            <person name="Mondo S."/>
            <person name="Pangilinan J."/>
            <person name="Riley R."/>
            <person name="Labutti K."/>
            <person name="Andreopoulos B."/>
            <person name="Lipzen A."/>
            <person name="Chen C."/>
            <person name="Yanf M."/>
            <person name="Daum C."/>
            <person name="Ng V."/>
            <person name="Clum A."/>
            <person name="Ohm R."/>
            <person name="Martin F."/>
            <person name="Silar P."/>
            <person name="Natvig D."/>
            <person name="Lalanne C."/>
            <person name="Gautier V."/>
            <person name="Ament-Velasquez S.L."/>
            <person name="Kruys A."/>
            <person name="Hutchinson M.I."/>
            <person name="Powell A.J."/>
            <person name="Barry K."/>
            <person name="Miller A.N."/>
            <person name="Grigoriev I.V."/>
            <person name="Debuchy R."/>
            <person name="Gladieux P."/>
            <person name="Thoren M.H."/>
            <person name="Johannesson H."/>
        </authorList>
    </citation>
    <scope>NUCLEOTIDE SEQUENCE</scope>
    <source>
        <strain evidence="4">CBS 508.74</strain>
    </source>
</reference>
<dbReference type="GO" id="GO:0008168">
    <property type="term" value="F:methyltransferase activity"/>
    <property type="evidence" value="ECO:0007669"/>
    <property type="project" value="UniProtKB-KW"/>
</dbReference>
<evidence type="ECO:0000256" key="1">
    <source>
        <dbReference type="ARBA" id="ARBA00022737"/>
    </source>
</evidence>
<gene>
    <name evidence="4" type="ORF">N656DRAFT_708528</name>
</gene>
<dbReference type="SUPFAM" id="SSF52540">
    <property type="entry name" value="P-loop containing nucleoside triphosphate hydrolases"/>
    <property type="match status" value="1"/>
</dbReference>
<comment type="caution">
    <text evidence="4">The sequence shown here is derived from an EMBL/GenBank/DDBJ whole genome shotgun (WGS) entry which is preliminary data.</text>
</comment>
<reference evidence="4" key="1">
    <citation type="journal article" date="2023" name="Mol. Phylogenet. Evol.">
        <title>Genome-scale phylogeny and comparative genomics of the fungal order Sordariales.</title>
        <authorList>
            <person name="Hensen N."/>
            <person name="Bonometti L."/>
            <person name="Westerberg I."/>
            <person name="Brannstrom I.O."/>
            <person name="Guillou S."/>
            <person name="Cros-Aarteil S."/>
            <person name="Calhoun S."/>
            <person name="Haridas S."/>
            <person name="Kuo A."/>
            <person name="Mondo S."/>
            <person name="Pangilinan J."/>
            <person name="Riley R."/>
            <person name="LaButti K."/>
            <person name="Andreopoulos B."/>
            <person name="Lipzen A."/>
            <person name="Chen C."/>
            <person name="Yan M."/>
            <person name="Daum C."/>
            <person name="Ng V."/>
            <person name="Clum A."/>
            <person name="Steindorff A."/>
            <person name="Ohm R.A."/>
            <person name="Martin F."/>
            <person name="Silar P."/>
            <person name="Natvig D.O."/>
            <person name="Lalanne C."/>
            <person name="Gautier V."/>
            <person name="Ament-Velasquez S.L."/>
            <person name="Kruys A."/>
            <person name="Hutchinson M.I."/>
            <person name="Powell A.J."/>
            <person name="Barry K."/>
            <person name="Miller A.N."/>
            <person name="Grigoriev I.V."/>
            <person name="Debuchy R."/>
            <person name="Gladieux P."/>
            <person name="Hiltunen Thoren M."/>
            <person name="Johannesson H."/>
        </authorList>
    </citation>
    <scope>NUCLEOTIDE SEQUENCE</scope>
    <source>
        <strain evidence="4">CBS 508.74</strain>
    </source>
</reference>
<evidence type="ECO:0000313" key="4">
    <source>
        <dbReference type="EMBL" id="KAK4113079.1"/>
    </source>
</evidence>